<dbReference type="NCBIfam" id="NF038235">
    <property type="entry name" value="retron_Ec48_2TM"/>
    <property type="match status" value="1"/>
</dbReference>
<name>A0A0H5G7R2_YEREN</name>
<organism evidence="2 3">
    <name type="scientific">Yersinia enterocolitica</name>
    <dbReference type="NCBI Taxonomy" id="630"/>
    <lineage>
        <taxon>Bacteria</taxon>
        <taxon>Pseudomonadati</taxon>
        <taxon>Pseudomonadota</taxon>
        <taxon>Gammaproteobacteria</taxon>
        <taxon>Enterobacterales</taxon>
        <taxon>Yersiniaceae</taxon>
        <taxon>Yersinia</taxon>
    </lineage>
</organism>
<reference evidence="2 3" key="1">
    <citation type="submission" date="2015-03" db="EMBL/GenBank/DDBJ databases">
        <authorList>
            <person name="Murphy D."/>
        </authorList>
    </citation>
    <scope>NUCLEOTIDE SEQUENCE [LARGE SCALE GENOMIC DNA]</scope>
    <source>
        <strain evidence="2 3">IP26249</strain>
    </source>
</reference>
<gene>
    <name evidence="2" type="ORF">ERS137941_01472</name>
</gene>
<dbReference type="Proteomes" id="UP000048841">
    <property type="component" value="Unassembled WGS sequence"/>
</dbReference>
<protein>
    <submittedName>
        <fullName evidence="2">Uncharacterized protein</fullName>
    </submittedName>
</protein>
<sequence>MLNKKRENSILKLAIAITIVAVIGIILGGYSFYLTYQAESFGEKELCVTSKCLVSFSEKTEGVIKIFEVTAWLLTIIATIGGVFVALMTYQTGIRNSNLSNHISHLNMFRDFINAEILKRKYLTPERINIYQWYVLIFPDSKYGDVSISNKYEDSILNIYNVVNDANDKISEATGKYDYRTHQFKIIASLEKLGIKISNGTKNEFVAIELQVFDLIDCVNMTFTEVNTELSKLERKYT</sequence>
<feature type="transmembrane region" description="Helical" evidence="1">
    <location>
        <begin position="69"/>
        <end position="90"/>
    </location>
</feature>
<dbReference type="EMBL" id="CGBR01000007">
    <property type="protein sequence ID" value="CFQ59393.1"/>
    <property type="molecule type" value="Genomic_DNA"/>
</dbReference>
<evidence type="ECO:0000313" key="2">
    <source>
        <dbReference type="EMBL" id="CFQ59393.1"/>
    </source>
</evidence>
<evidence type="ECO:0000256" key="1">
    <source>
        <dbReference type="SAM" id="Phobius"/>
    </source>
</evidence>
<dbReference type="AlphaFoldDB" id="A0A0H5G7R2"/>
<keyword evidence="1" id="KW-1133">Transmembrane helix</keyword>
<dbReference type="InterPro" id="IPR053597">
    <property type="entry name" value="Retron_Ec48_antiviral"/>
</dbReference>
<accession>A0A0H5G7R2</accession>
<keyword evidence="1" id="KW-0812">Transmembrane</keyword>
<dbReference type="RefSeq" id="WP_023160814.1">
    <property type="nucleotide sequence ID" value="NZ_CGBR01000007.1"/>
</dbReference>
<evidence type="ECO:0000313" key="3">
    <source>
        <dbReference type="Proteomes" id="UP000048841"/>
    </source>
</evidence>
<feature type="transmembrane region" description="Helical" evidence="1">
    <location>
        <begin position="12"/>
        <end position="33"/>
    </location>
</feature>
<proteinExistence type="predicted"/>
<keyword evidence="1" id="KW-0472">Membrane</keyword>